<reference evidence="2" key="1">
    <citation type="submission" date="2016-03" db="EMBL/GenBank/DDBJ databases">
        <authorList>
            <person name="Ma C."/>
            <person name="Zhou S."/>
            <person name="Yang G."/>
        </authorList>
    </citation>
    <scope>NUCLEOTIDE SEQUENCE [LARGE SCALE GENOMIC DNA]</scope>
    <source>
        <strain evidence="2">SgZ-1</strain>
    </source>
</reference>
<evidence type="ECO:0000313" key="1">
    <source>
        <dbReference type="EMBL" id="AMO37163.1"/>
    </source>
</evidence>
<dbReference type="STRING" id="1134435.AC731_009475"/>
<organism evidence="1 2">
    <name type="scientific">Thauera humireducens</name>
    <dbReference type="NCBI Taxonomy" id="1134435"/>
    <lineage>
        <taxon>Bacteria</taxon>
        <taxon>Pseudomonadati</taxon>
        <taxon>Pseudomonadota</taxon>
        <taxon>Betaproteobacteria</taxon>
        <taxon>Rhodocyclales</taxon>
        <taxon>Zoogloeaceae</taxon>
        <taxon>Thauera</taxon>
    </lineage>
</organism>
<dbReference type="EMBL" id="CP014646">
    <property type="protein sequence ID" value="AMO37163.1"/>
    <property type="molecule type" value="Genomic_DNA"/>
</dbReference>
<gene>
    <name evidence="1" type="ORF">AC731_009475</name>
</gene>
<evidence type="ECO:0000313" key="2">
    <source>
        <dbReference type="Proteomes" id="UP000036902"/>
    </source>
</evidence>
<keyword evidence="2" id="KW-1185">Reference proteome</keyword>
<evidence type="ECO:0008006" key="3">
    <source>
        <dbReference type="Google" id="ProtNLM"/>
    </source>
</evidence>
<dbReference type="AlphaFoldDB" id="A0A127K5D1"/>
<proteinExistence type="predicted"/>
<protein>
    <recommendedName>
        <fullName evidence="3">DUF3168 domain-containing protein</fullName>
    </recommendedName>
</protein>
<dbReference type="RefSeq" id="WP_048705551.1">
    <property type="nucleotide sequence ID" value="NZ_CP014646.1"/>
</dbReference>
<accession>A0A127K5D1</accession>
<dbReference type="InterPro" id="IPR021508">
    <property type="entry name" value="Gp17-like"/>
</dbReference>
<dbReference type="Pfam" id="PF11367">
    <property type="entry name" value="Tail_completion_gp17"/>
    <property type="match status" value="1"/>
</dbReference>
<name>A0A127K5D1_9RHOO</name>
<dbReference type="Proteomes" id="UP000036902">
    <property type="component" value="Chromosome"/>
</dbReference>
<dbReference type="KEGG" id="thu:AC731_009475"/>
<sequence>MNLFQLIKQSPACTAVLGDNPVRFFEFGSAPQLQTAPYATFQVINGTPFNALSGPAAADQITYQIDAWAKSAIEIRTLATAIREAIEGSGYIVFFNTGKDDESGLFRYTTRFQSIHLR</sequence>